<dbReference type="Pfam" id="PF00622">
    <property type="entry name" value="SPRY"/>
    <property type="match status" value="1"/>
</dbReference>
<evidence type="ECO:0000259" key="7">
    <source>
        <dbReference type="PROSITE" id="PS50119"/>
    </source>
</evidence>
<evidence type="ECO:0000256" key="5">
    <source>
        <dbReference type="PROSITE-ProRule" id="PRU00024"/>
    </source>
</evidence>
<dbReference type="Gene3D" id="2.60.120.920">
    <property type="match status" value="1"/>
</dbReference>
<feature type="domain" description="B30.2/SPRY" evidence="8">
    <location>
        <begin position="245"/>
        <end position="435"/>
    </location>
</feature>
<protein>
    <submittedName>
        <fullName evidence="9">Uncharacterized protein</fullName>
    </submittedName>
</protein>
<dbReference type="InterPro" id="IPR013320">
    <property type="entry name" value="ConA-like_dom_sf"/>
</dbReference>
<keyword evidence="2" id="KW-0479">Metal-binding</keyword>
<proteinExistence type="inferred from homology"/>
<dbReference type="PROSITE" id="PS50089">
    <property type="entry name" value="ZF_RING_2"/>
    <property type="match status" value="1"/>
</dbReference>
<dbReference type="Pfam" id="PF00643">
    <property type="entry name" value="zf-B_box"/>
    <property type="match status" value="1"/>
</dbReference>
<dbReference type="PROSITE" id="PS00518">
    <property type="entry name" value="ZF_RING_1"/>
    <property type="match status" value="1"/>
</dbReference>
<evidence type="ECO:0000259" key="8">
    <source>
        <dbReference type="PROSITE" id="PS50188"/>
    </source>
</evidence>
<dbReference type="InterPro" id="IPR001870">
    <property type="entry name" value="B30.2/SPRY"/>
</dbReference>
<dbReference type="SMART" id="SM00184">
    <property type="entry name" value="RING"/>
    <property type="match status" value="1"/>
</dbReference>
<sequence length="442" mass="51001">MASRLRALEDELSCPVCGHILREPVLLSCRHRFCKVCLEGSWGPNGEPRDCPLCCRRSSLEQLLVSPVLERACESLRSEKRRRDPLACGEHGERLALFCLEDLLPVCDLCRTSPNHSTHNLYSLEDAAQDCKEELKNALIPLQENLNLFEKAKLNCDQMAEHIKSQAVHTERQIQEEFEKLHQFLREEEEARIASLKDEEEQKSELIKDKIEGMDGEISYIADSIRAIKQEMRSEDIAFLQNYRATIKRTWSTMKDPEMVSGALIDVAKHLGNLRFNIWEKMREVVYYTPVTVDPNTAASCFLVSEDLTTVQCYKESWEVDVRDNTYWVIGVARDSINRKGKHILTPAEGFWTIRLRNGEYKACSAPWTPLNMSREPDAIRVTLDMDRGKVTFHDPRVRTALYTFTDILSPRVLPYFCTACKLYPLRILPRRLSVTPEYYHG</sequence>
<dbReference type="SMART" id="SM00449">
    <property type="entry name" value="SPRY"/>
    <property type="match status" value="1"/>
</dbReference>
<dbReference type="InterPro" id="IPR013083">
    <property type="entry name" value="Znf_RING/FYVE/PHD"/>
</dbReference>
<evidence type="ECO:0000256" key="3">
    <source>
        <dbReference type="ARBA" id="ARBA00022771"/>
    </source>
</evidence>
<feature type="domain" description="B box-type" evidence="7">
    <location>
        <begin position="83"/>
        <end position="124"/>
    </location>
</feature>
<comment type="caution">
    <text evidence="9">The sequence shown here is derived from an EMBL/GenBank/DDBJ whole genome shotgun (WGS) entry which is preliminary data.</text>
</comment>
<dbReference type="PRINTS" id="PR01407">
    <property type="entry name" value="BUTYPHLNCDUF"/>
</dbReference>
<accession>A0A9D3RJH7</accession>
<dbReference type="InterPro" id="IPR003877">
    <property type="entry name" value="SPRY_dom"/>
</dbReference>
<dbReference type="EMBL" id="JAFIRN010000017">
    <property type="protein sequence ID" value="KAG5832769.1"/>
    <property type="molecule type" value="Genomic_DNA"/>
</dbReference>
<dbReference type="InterPro" id="IPR001841">
    <property type="entry name" value="Znf_RING"/>
</dbReference>
<dbReference type="Gene3D" id="3.30.160.60">
    <property type="entry name" value="Classic Zinc Finger"/>
    <property type="match status" value="1"/>
</dbReference>
<dbReference type="PANTHER" id="PTHR24103">
    <property type="entry name" value="E3 UBIQUITIN-PROTEIN LIGASE TRIM"/>
    <property type="match status" value="1"/>
</dbReference>
<dbReference type="SUPFAM" id="SSF57850">
    <property type="entry name" value="RING/U-box"/>
    <property type="match status" value="1"/>
</dbReference>
<evidence type="ECO:0000313" key="9">
    <source>
        <dbReference type="EMBL" id="KAG5832769.1"/>
    </source>
</evidence>
<dbReference type="Proteomes" id="UP001044222">
    <property type="component" value="Chromosome 17"/>
</dbReference>
<dbReference type="SUPFAM" id="SSF49899">
    <property type="entry name" value="Concanavalin A-like lectins/glucanases"/>
    <property type="match status" value="1"/>
</dbReference>
<keyword evidence="10" id="KW-1185">Reference proteome</keyword>
<dbReference type="InterPro" id="IPR000315">
    <property type="entry name" value="Znf_B-box"/>
</dbReference>
<feature type="domain" description="RING-type" evidence="6">
    <location>
        <begin position="14"/>
        <end position="54"/>
    </location>
</feature>
<comment type="similarity">
    <text evidence="1">Belongs to the TRIM/RBCC family.</text>
</comment>
<name>A0A9D3RJH7_ANGAN</name>
<evidence type="ECO:0000256" key="1">
    <source>
        <dbReference type="ARBA" id="ARBA00008518"/>
    </source>
</evidence>
<dbReference type="InterPro" id="IPR043136">
    <property type="entry name" value="B30.2/SPRY_sf"/>
</dbReference>
<keyword evidence="3 5" id="KW-0863">Zinc-finger</keyword>
<dbReference type="Pfam" id="PF00097">
    <property type="entry name" value="zf-C3HC4"/>
    <property type="match status" value="1"/>
</dbReference>
<evidence type="ECO:0000259" key="6">
    <source>
        <dbReference type="PROSITE" id="PS50089"/>
    </source>
</evidence>
<keyword evidence="4" id="KW-0862">Zinc</keyword>
<dbReference type="SMART" id="SM00336">
    <property type="entry name" value="BBOX"/>
    <property type="match status" value="1"/>
</dbReference>
<dbReference type="InterPro" id="IPR018957">
    <property type="entry name" value="Znf_C3HC4_RING-type"/>
</dbReference>
<evidence type="ECO:0000313" key="10">
    <source>
        <dbReference type="Proteomes" id="UP001044222"/>
    </source>
</evidence>
<dbReference type="GO" id="GO:0008270">
    <property type="term" value="F:zinc ion binding"/>
    <property type="evidence" value="ECO:0007669"/>
    <property type="project" value="UniProtKB-KW"/>
</dbReference>
<dbReference type="AlphaFoldDB" id="A0A9D3RJH7"/>
<evidence type="ECO:0000256" key="4">
    <source>
        <dbReference type="ARBA" id="ARBA00022833"/>
    </source>
</evidence>
<dbReference type="PROSITE" id="PS50188">
    <property type="entry name" value="B302_SPRY"/>
    <property type="match status" value="1"/>
</dbReference>
<dbReference type="Gene3D" id="3.30.40.10">
    <property type="entry name" value="Zinc/RING finger domain, C3HC4 (zinc finger)"/>
    <property type="match status" value="1"/>
</dbReference>
<reference evidence="9" key="1">
    <citation type="submission" date="2021-01" db="EMBL/GenBank/DDBJ databases">
        <title>A chromosome-scale assembly of European eel, Anguilla anguilla.</title>
        <authorList>
            <person name="Henkel C."/>
            <person name="Jong-Raadsen S.A."/>
            <person name="Dufour S."/>
            <person name="Weltzien F.-A."/>
            <person name="Palstra A.P."/>
            <person name="Pelster B."/>
            <person name="Spaink H.P."/>
            <person name="Van Den Thillart G.E."/>
            <person name="Jansen H."/>
            <person name="Zahm M."/>
            <person name="Klopp C."/>
            <person name="Cedric C."/>
            <person name="Louis A."/>
            <person name="Berthelot C."/>
            <person name="Parey E."/>
            <person name="Roest Crollius H."/>
            <person name="Montfort J."/>
            <person name="Robinson-Rechavi M."/>
            <person name="Bucao C."/>
            <person name="Bouchez O."/>
            <person name="Gislard M."/>
            <person name="Lluch J."/>
            <person name="Milhes M."/>
            <person name="Lampietro C."/>
            <person name="Lopez Roques C."/>
            <person name="Donnadieu C."/>
            <person name="Braasch I."/>
            <person name="Desvignes T."/>
            <person name="Postlethwait J."/>
            <person name="Bobe J."/>
            <person name="Guiguen Y."/>
            <person name="Dirks R."/>
        </authorList>
    </citation>
    <scope>NUCLEOTIDE SEQUENCE</scope>
    <source>
        <strain evidence="9">Tag_6206</strain>
        <tissue evidence="9">Liver</tissue>
    </source>
</reference>
<dbReference type="InterPro" id="IPR003879">
    <property type="entry name" value="Butyrophylin_SPRY"/>
</dbReference>
<dbReference type="InterPro" id="IPR017907">
    <property type="entry name" value="Znf_RING_CS"/>
</dbReference>
<dbReference type="SUPFAM" id="SSF57845">
    <property type="entry name" value="B-box zinc-binding domain"/>
    <property type="match status" value="1"/>
</dbReference>
<dbReference type="InterPro" id="IPR050143">
    <property type="entry name" value="TRIM/RBCC"/>
</dbReference>
<evidence type="ECO:0000256" key="2">
    <source>
        <dbReference type="ARBA" id="ARBA00022723"/>
    </source>
</evidence>
<organism evidence="9 10">
    <name type="scientific">Anguilla anguilla</name>
    <name type="common">European freshwater eel</name>
    <name type="synonym">Muraena anguilla</name>
    <dbReference type="NCBI Taxonomy" id="7936"/>
    <lineage>
        <taxon>Eukaryota</taxon>
        <taxon>Metazoa</taxon>
        <taxon>Chordata</taxon>
        <taxon>Craniata</taxon>
        <taxon>Vertebrata</taxon>
        <taxon>Euteleostomi</taxon>
        <taxon>Actinopterygii</taxon>
        <taxon>Neopterygii</taxon>
        <taxon>Teleostei</taxon>
        <taxon>Anguilliformes</taxon>
        <taxon>Anguillidae</taxon>
        <taxon>Anguilla</taxon>
    </lineage>
</organism>
<gene>
    <name evidence="9" type="ORF">ANANG_G00294650</name>
</gene>
<dbReference type="PROSITE" id="PS50119">
    <property type="entry name" value="ZF_BBOX"/>
    <property type="match status" value="1"/>
</dbReference>